<organism evidence="3">
    <name type="scientific">Perkinsus marinus (strain ATCC 50983 / TXsc)</name>
    <dbReference type="NCBI Taxonomy" id="423536"/>
    <lineage>
        <taxon>Eukaryota</taxon>
        <taxon>Sar</taxon>
        <taxon>Alveolata</taxon>
        <taxon>Perkinsozoa</taxon>
        <taxon>Perkinsea</taxon>
        <taxon>Perkinsida</taxon>
        <taxon>Perkinsidae</taxon>
        <taxon>Perkinsus</taxon>
    </lineage>
</organism>
<dbReference type="AlphaFoldDB" id="C5LRX3"/>
<proteinExistence type="predicted"/>
<sequence>VVVLLLMEFRTSTSSSSPLSSSKRKQWHAADRHENSLDELDGGHQSEGTQTASTASDLGRSISSGDGTGDFGVKSHRFWRALKRVFAKEKIDDALTDTSSSPKEEEKRKDAQVGIEPAPFDDELSVGDEVPLDDRVYDPEDVISCLSAFSDPSPAR</sequence>
<accession>C5LRX3</accession>
<feature type="compositionally biased region" description="Polar residues" evidence="1">
    <location>
        <begin position="46"/>
        <end position="65"/>
    </location>
</feature>
<feature type="region of interest" description="Disordered" evidence="1">
    <location>
        <begin position="13"/>
        <end position="72"/>
    </location>
</feature>
<evidence type="ECO:0000256" key="1">
    <source>
        <dbReference type="SAM" id="MobiDB-lite"/>
    </source>
</evidence>
<gene>
    <name evidence="2" type="ORF">Pmar_PMAR024826</name>
</gene>
<feature type="non-terminal residue" evidence="2">
    <location>
        <position position="1"/>
    </location>
</feature>
<protein>
    <submittedName>
        <fullName evidence="2">Uncharacterized protein</fullName>
    </submittedName>
</protein>
<dbReference type="GeneID" id="9043595"/>
<reference evidence="2 3" key="1">
    <citation type="submission" date="2008-07" db="EMBL/GenBank/DDBJ databases">
        <authorList>
            <person name="El-Sayed N."/>
            <person name="Caler E."/>
            <person name="Inman J."/>
            <person name="Amedeo P."/>
            <person name="Hass B."/>
            <person name="Wortman J."/>
        </authorList>
    </citation>
    <scope>NUCLEOTIDE SEQUENCE [LARGE SCALE GENOMIC DNA]</scope>
    <source>
        <strain evidence="3">ATCC 50983 / TXsc</strain>
    </source>
</reference>
<feature type="compositionally biased region" description="Basic and acidic residues" evidence="1">
    <location>
        <begin position="28"/>
        <end position="44"/>
    </location>
</feature>
<dbReference type="Proteomes" id="UP000007800">
    <property type="component" value="Unassembled WGS sequence"/>
</dbReference>
<dbReference type="InParanoid" id="C5LRX3"/>
<evidence type="ECO:0000313" key="3">
    <source>
        <dbReference type="Proteomes" id="UP000007800"/>
    </source>
</evidence>
<feature type="compositionally biased region" description="Basic and acidic residues" evidence="1">
    <location>
        <begin position="102"/>
        <end position="111"/>
    </location>
</feature>
<evidence type="ECO:0000313" key="2">
    <source>
        <dbReference type="EMBL" id="EER00521.1"/>
    </source>
</evidence>
<dbReference type="RefSeq" id="XP_002767803.1">
    <property type="nucleotide sequence ID" value="XM_002767757.1"/>
</dbReference>
<feature type="region of interest" description="Disordered" evidence="1">
    <location>
        <begin position="93"/>
        <end position="128"/>
    </location>
</feature>
<keyword evidence="3" id="KW-1185">Reference proteome</keyword>
<dbReference type="OrthoDB" id="10415222at2759"/>
<name>C5LRX3_PERM5</name>
<dbReference type="EMBL" id="GG684992">
    <property type="protein sequence ID" value="EER00521.1"/>
    <property type="molecule type" value="Genomic_DNA"/>
</dbReference>